<proteinExistence type="predicted"/>
<feature type="compositionally biased region" description="Polar residues" evidence="1">
    <location>
        <begin position="487"/>
        <end position="496"/>
    </location>
</feature>
<feature type="transmembrane region" description="Helical" evidence="2">
    <location>
        <begin position="191"/>
        <end position="213"/>
    </location>
</feature>
<keyword evidence="4" id="KW-1185">Reference proteome</keyword>
<gene>
    <name evidence="3" type="ORF">BDV28DRAFT_97709</name>
</gene>
<name>A0A5N6YS41_9EURO</name>
<evidence type="ECO:0000313" key="4">
    <source>
        <dbReference type="Proteomes" id="UP000327118"/>
    </source>
</evidence>
<reference evidence="4" key="1">
    <citation type="submission" date="2019-04" db="EMBL/GenBank/DDBJ databases">
        <title>Friends and foes A comparative genomics studyof 23 Aspergillus species from section Flavi.</title>
        <authorList>
            <consortium name="DOE Joint Genome Institute"/>
            <person name="Kjaerbolling I."/>
            <person name="Vesth T."/>
            <person name="Frisvad J.C."/>
            <person name="Nybo J.L."/>
            <person name="Theobald S."/>
            <person name="Kildgaard S."/>
            <person name="Isbrandt T."/>
            <person name="Kuo A."/>
            <person name="Sato A."/>
            <person name="Lyhne E.K."/>
            <person name="Kogle M.E."/>
            <person name="Wiebenga A."/>
            <person name="Kun R.S."/>
            <person name="Lubbers R.J."/>
            <person name="Makela M.R."/>
            <person name="Barry K."/>
            <person name="Chovatia M."/>
            <person name="Clum A."/>
            <person name="Daum C."/>
            <person name="Haridas S."/>
            <person name="He G."/>
            <person name="LaButti K."/>
            <person name="Lipzen A."/>
            <person name="Mondo S."/>
            <person name="Riley R."/>
            <person name="Salamov A."/>
            <person name="Simmons B.A."/>
            <person name="Magnuson J.K."/>
            <person name="Henrissat B."/>
            <person name="Mortensen U.H."/>
            <person name="Larsen T.O."/>
            <person name="Devries R.P."/>
            <person name="Grigoriev I.V."/>
            <person name="Machida M."/>
            <person name="Baker S.E."/>
            <person name="Andersen M.R."/>
        </authorList>
    </citation>
    <scope>NUCLEOTIDE SEQUENCE [LARGE SCALE GENOMIC DNA]</scope>
    <source>
        <strain evidence="4">CBS 553.77</strain>
    </source>
</reference>
<feature type="transmembrane region" description="Helical" evidence="2">
    <location>
        <begin position="243"/>
        <end position="268"/>
    </location>
</feature>
<dbReference type="Proteomes" id="UP000327118">
    <property type="component" value="Unassembled WGS sequence"/>
</dbReference>
<feature type="transmembrane region" description="Helical" evidence="2">
    <location>
        <begin position="337"/>
        <end position="356"/>
    </location>
</feature>
<dbReference type="OrthoDB" id="5308502at2759"/>
<dbReference type="InterPro" id="IPR018830">
    <property type="entry name" value="DUF2434"/>
</dbReference>
<dbReference type="Pfam" id="PF10361">
    <property type="entry name" value="DUF2434"/>
    <property type="match status" value="1"/>
</dbReference>
<evidence type="ECO:0000313" key="3">
    <source>
        <dbReference type="EMBL" id="KAE8348325.1"/>
    </source>
</evidence>
<evidence type="ECO:0000256" key="1">
    <source>
        <dbReference type="SAM" id="MobiDB-lite"/>
    </source>
</evidence>
<protein>
    <submittedName>
        <fullName evidence="3">Uncharacterized protein</fullName>
    </submittedName>
</protein>
<feature type="compositionally biased region" description="Basic and acidic residues" evidence="1">
    <location>
        <begin position="499"/>
        <end position="533"/>
    </location>
</feature>
<evidence type="ECO:0000256" key="2">
    <source>
        <dbReference type="SAM" id="Phobius"/>
    </source>
</evidence>
<keyword evidence="2" id="KW-0472">Membrane</keyword>
<sequence length="533" mass="59986">MNTASRGRAAATNLVGRFVSVDEVHSRNSTMTLLYIRALAPYQPGDNATDVIINEVHFNRTALDSYNYRLYTNGTLSNGTKCYLAFQQFRPHMFAENGTVINGTSCYSPINDIGQHASLGLAYALMFTLTIFLSLTNLRKHGRSYLANDRHWNLVSRRLKWCWLIFVAVCGTISCFMSVDVDRNYLQSTPLILQCVFYALLTPSLMAAVWEAVRHWANWQERQIYDRDPYAFTKRSTRKCQEILLPILFYILAVLNFVLTVPRSWSAIELQRSPEQQDLQARPAATDIRWRTAGFIALAGTLVICYSLEHSIYRYKARPTSVTGQLLFYVKAGPSQFLLAIALLGVKIGYGIASAFDWTVSPLKYDVNSGWIYGLGYTPALLIILIFNVCGYCELNEDKALIAQRAELETALASEVGVGQKSHPPWWKKQRLRSFAREMTGRLSPPDEDKEDMARFVELGIIRPQQQTGDAVLGPELDKGDPRVATRQASNATSTGDGPESRLDHVEHVEHVVQPARLERSSSDDPEVRGARP</sequence>
<dbReference type="AlphaFoldDB" id="A0A5N6YS41"/>
<keyword evidence="2" id="KW-1133">Transmembrane helix</keyword>
<organism evidence="3 4">
    <name type="scientific">Aspergillus coremiiformis</name>
    <dbReference type="NCBI Taxonomy" id="138285"/>
    <lineage>
        <taxon>Eukaryota</taxon>
        <taxon>Fungi</taxon>
        <taxon>Dikarya</taxon>
        <taxon>Ascomycota</taxon>
        <taxon>Pezizomycotina</taxon>
        <taxon>Eurotiomycetes</taxon>
        <taxon>Eurotiomycetidae</taxon>
        <taxon>Eurotiales</taxon>
        <taxon>Aspergillaceae</taxon>
        <taxon>Aspergillus</taxon>
        <taxon>Aspergillus subgen. Circumdati</taxon>
    </lineage>
</organism>
<feature type="transmembrane region" description="Helical" evidence="2">
    <location>
        <begin position="376"/>
        <end position="395"/>
    </location>
</feature>
<keyword evidence="2" id="KW-0812">Transmembrane</keyword>
<feature type="transmembrane region" description="Helical" evidence="2">
    <location>
        <begin position="159"/>
        <end position="179"/>
    </location>
</feature>
<accession>A0A5N6YS41</accession>
<feature type="transmembrane region" description="Helical" evidence="2">
    <location>
        <begin position="117"/>
        <end position="138"/>
    </location>
</feature>
<dbReference type="EMBL" id="ML739557">
    <property type="protein sequence ID" value="KAE8348325.1"/>
    <property type="molecule type" value="Genomic_DNA"/>
</dbReference>
<feature type="region of interest" description="Disordered" evidence="1">
    <location>
        <begin position="468"/>
        <end position="533"/>
    </location>
</feature>
<feature type="transmembrane region" description="Helical" evidence="2">
    <location>
        <begin position="288"/>
        <end position="308"/>
    </location>
</feature>